<feature type="active site" evidence="7">
    <location>
        <position position="32"/>
    </location>
</feature>
<dbReference type="InterPro" id="IPR019757">
    <property type="entry name" value="Pept_S26A_signal_pept_1_Lys-AS"/>
</dbReference>
<dbReference type="GO" id="GO:0004252">
    <property type="term" value="F:serine-type endopeptidase activity"/>
    <property type="evidence" value="ECO:0007669"/>
    <property type="project" value="InterPro"/>
</dbReference>
<evidence type="ECO:0000256" key="2">
    <source>
        <dbReference type="ARBA" id="ARBA00009370"/>
    </source>
</evidence>
<protein>
    <recommendedName>
        <fullName evidence="4 8">Signal peptidase I</fullName>
        <ecNumber evidence="3 8">3.4.21.89</ecNumber>
    </recommendedName>
</protein>
<sequence>MREIVETVFWALLIAFIVRYFVVEGYYIPSSSMKPTLIPGNRVLVAKFYYRFYRPHRGDIIVFRFPSNRKKNLIKRVIALPGETVRIENGLVHIDGIPLQGDQFNREYFNVGNYGREEQVIPENSYFVLGDNSHNSDDSRFWGYVPFKNILGRAFLVYWPPRSIQILR</sequence>
<evidence type="ECO:0000256" key="1">
    <source>
        <dbReference type="ARBA" id="ARBA00000677"/>
    </source>
</evidence>
<dbReference type="Proteomes" id="UP000485569">
    <property type="component" value="Unassembled WGS sequence"/>
</dbReference>
<evidence type="ECO:0000256" key="4">
    <source>
        <dbReference type="ARBA" id="ARBA00019232"/>
    </source>
</evidence>
<gene>
    <name evidence="11" type="primary">spsB</name>
    <name evidence="11" type="ORF">BWY41_00797</name>
</gene>
<comment type="similarity">
    <text evidence="2 9">Belongs to the peptidase S26 family.</text>
</comment>
<proteinExistence type="inferred from homology"/>
<dbReference type="GO" id="GO:0006465">
    <property type="term" value="P:signal peptide processing"/>
    <property type="evidence" value="ECO:0007669"/>
    <property type="project" value="InterPro"/>
</dbReference>
<feature type="active site" evidence="7">
    <location>
        <position position="75"/>
    </location>
</feature>
<dbReference type="InterPro" id="IPR019533">
    <property type="entry name" value="Peptidase_S26"/>
</dbReference>
<accession>A0A1V5SZ72</accession>
<dbReference type="Gene3D" id="2.10.109.10">
    <property type="entry name" value="Umud Fragment, subunit A"/>
    <property type="match status" value="1"/>
</dbReference>
<comment type="catalytic activity">
    <reaction evidence="1 8">
        <text>Cleavage of hydrophobic, N-terminal signal or leader sequences from secreted and periplasmic proteins.</text>
        <dbReference type="EC" id="3.4.21.89"/>
    </reaction>
</comment>
<keyword evidence="8" id="KW-0472">Membrane</keyword>
<dbReference type="NCBIfam" id="TIGR02227">
    <property type="entry name" value="sigpep_I_bact"/>
    <property type="match status" value="1"/>
</dbReference>
<evidence type="ECO:0000256" key="8">
    <source>
        <dbReference type="RuleBase" id="RU003993"/>
    </source>
</evidence>
<evidence type="ECO:0000256" key="7">
    <source>
        <dbReference type="PIRSR" id="PIRSR600223-1"/>
    </source>
</evidence>
<keyword evidence="6 8" id="KW-0378">Hydrolase</keyword>
<dbReference type="PANTHER" id="PTHR43390">
    <property type="entry name" value="SIGNAL PEPTIDASE I"/>
    <property type="match status" value="1"/>
</dbReference>
<evidence type="ECO:0000256" key="9">
    <source>
        <dbReference type="RuleBase" id="RU362042"/>
    </source>
</evidence>
<evidence type="ECO:0000313" key="11">
    <source>
        <dbReference type="EMBL" id="OQA59768.1"/>
    </source>
</evidence>
<dbReference type="EC" id="3.4.21.89" evidence="3 8"/>
<dbReference type="Pfam" id="PF10502">
    <property type="entry name" value="Peptidase_S26"/>
    <property type="match status" value="1"/>
</dbReference>
<comment type="caution">
    <text evidence="11">The sequence shown here is derived from an EMBL/GenBank/DDBJ whole genome shotgun (WGS) entry which is preliminary data.</text>
</comment>
<evidence type="ECO:0000259" key="10">
    <source>
        <dbReference type="Pfam" id="PF10502"/>
    </source>
</evidence>
<dbReference type="PROSITE" id="PS00501">
    <property type="entry name" value="SPASE_I_1"/>
    <property type="match status" value="1"/>
</dbReference>
<feature type="transmembrane region" description="Helical" evidence="8">
    <location>
        <begin position="7"/>
        <end position="28"/>
    </location>
</feature>
<dbReference type="InterPro" id="IPR019758">
    <property type="entry name" value="Pept_S26A_signal_pept_1_CS"/>
</dbReference>
<evidence type="ECO:0000256" key="6">
    <source>
        <dbReference type="ARBA" id="ARBA00022801"/>
    </source>
</evidence>
<keyword evidence="5 8" id="KW-0645">Protease</keyword>
<dbReference type="PROSITE" id="PS00760">
    <property type="entry name" value="SPASE_I_2"/>
    <property type="match status" value="1"/>
</dbReference>
<dbReference type="GO" id="GO:0016020">
    <property type="term" value="C:membrane"/>
    <property type="evidence" value="ECO:0007669"/>
    <property type="project" value="UniProtKB-SubCell"/>
</dbReference>
<dbReference type="PROSITE" id="PS00761">
    <property type="entry name" value="SPASE_I_3"/>
    <property type="match status" value="1"/>
</dbReference>
<dbReference type="CDD" id="cd06530">
    <property type="entry name" value="S26_SPase_I"/>
    <property type="match status" value="1"/>
</dbReference>
<reference evidence="11" key="1">
    <citation type="submission" date="2017-02" db="EMBL/GenBank/DDBJ databases">
        <title>Delving into the versatile metabolic prowess of the omnipresent phylum Bacteroidetes.</title>
        <authorList>
            <person name="Nobu M.K."/>
            <person name="Mei R."/>
            <person name="Narihiro T."/>
            <person name="Kuroda K."/>
            <person name="Liu W.-T."/>
        </authorList>
    </citation>
    <scope>NUCLEOTIDE SEQUENCE</scope>
    <source>
        <strain evidence="11">ADurb.Bin276</strain>
    </source>
</reference>
<dbReference type="InterPro" id="IPR036286">
    <property type="entry name" value="LexA/Signal_pep-like_sf"/>
</dbReference>
<dbReference type="AlphaFoldDB" id="A0A1V5SZ72"/>
<feature type="domain" description="Peptidase S26" evidence="10">
    <location>
        <begin position="2"/>
        <end position="159"/>
    </location>
</feature>
<dbReference type="PRINTS" id="PR00727">
    <property type="entry name" value="LEADERPTASE"/>
</dbReference>
<comment type="subcellular location">
    <subcellularLocation>
        <location evidence="9">Membrane</location>
        <topology evidence="9">Single-pass type II membrane protein</topology>
    </subcellularLocation>
</comment>
<dbReference type="SUPFAM" id="SSF51306">
    <property type="entry name" value="LexA/Signal peptidase"/>
    <property type="match status" value="1"/>
</dbReference>
<name>A0A1V5SZ72_9BACT</name>
<keyword evidence="8" id="KW-0812">Transmembrane</keyword>
<organism evidence="11">
    <name type="scientific">Candidatus Atribacter allofermentans</name>
    <dbReference type="NCBI Taxonomy" id="1852833"/>
    <lineage>
        <taxon>Bacteria</taxon>
        <taxon>Pseudomonadati</taxon>
        <taxon>Atribacterota</taxon>
        <taxon>Atribacteria</taxon>
        <taxon>Atribacterales</taxon>
        <taxon>Atribacteraceae</taxon>
        <taxon>Atribacter</taxon>
    </lineage>
</organism>
<dbReference type="PANTHER" id="PTHR43390:SF1">
    <property type="entry name" value="CHLOROPLAST PROCESSING PEPTIDASE"/>
    <property type="match status" value="1"/>
</dbReference>
<dbReference type="InterPro" id="IPR000223">
    <property type="entry name" value="Pept_S26A_signal_pept_1"/>
</dbReference>
<dbReference type="GO" id="GO:0009003">
    <property type="term" value="F:signal peptidase activity"/>
    <property type="evidence" value="ECO:0007669"/>
    <property type="project" value="UniProtKB-EC"/>
</dbReference>
<evidence type="ECO:0000256" key="5">
    <source>
        <dbReference type="ARBA" id="ARBA00022670"/>
    </source>
</evidence>
<evidence type="ECO:0000256" key="3">
    <source>
        <dbReference type="ARBA" id="ARBA00013208"/>
    </source>
</evidence>
<keyword evidence="8" id="KW-1133">Transmembrane helix</keyword>
<dbReference type="EMBL" id="MWBQ01000047">
    <property type="protein sequence ID" value="OQA59768.1"/>
    <property type="molecule type" value="Genomic_DNA"/>
</dbReference>
<dbReference type="InterPro" id="IPR019756">
    <property type="entry name" value="Pept_S26A_signal_pept_1_Ser-AS"/>
</dbReference>